<feature type="transmembrane region" description="Helical" evidence="1">
    <location>
        <begin position="110"/>
        <end position="127"/>
    </location>
</feature>
<dbReference type="Proteomes" id="UP000050497">
    <property type="component" value="Unassembled WGS sequence"/>
</dbReference>
<proteinExistence type="predicted"/>
<gene>
    <name evidence="4" type="ORF">GA0071312_3774</name>
    <name evidence="3" type="ORF">HLUCCO17_00270</name>
</gene>
<organism evidence="3 5">
    <name type="scientific">Saliniramus fredricksonii</name>
    <dbReference type="NCBI Taxonomy" id="1653334"/>
    <lineage>
        <taxon>Bacteria</taxon>
        <taxon>Pseudomonadati</taxon>
        <taxon>Pseudomonadota</taxon>
        <taxon>Alphaproteobacteria</taxon>
        <taxon>Hyphomicrobiales</taxon>
        <taxon>Salinarimonadaceae</taxon>
        <taxon>Saliniramus</taxon>
    </lineage>
</organism>
<dbReference type="EMBL" id="FMBM01000003">
    <property type="protein sequence ID" value="SCC82764.1"/>
    <property type="molecule type" value="Genomic_DNA"/>
</dbReference>
<dbReference type="RefSeq" id="WP_074446536.1">
    <property type="nucleotide sequence ID" value="NZ_FMBM01000003.1"/>
</dbReference>
<evidence type="ECO:0000313" key="5">
    <source>
        <dbReference type="Proteomes" id="UP000050497"/>
    </source>
</evidence>
<evidence type="ECO:0000256" key="1">
    <source>
        <dbReference type="SAM" id="Phobius"/>
    </source>
</evidence>
<dbReference type="Proteomes" id="UP000182800">
    <property type="component" value="Unassembled WGS sequence"/>
</dbReference>
<evidence type="ECO:0000313" key="6">
    <source>
        <dbReference type="Proteomes" id="UP000182800"/>
    </source>
</evidence>
<protein>
    <submittedName>
        <fullName evidence="3">TTT family transport system small permease component</fullName>
    </submittedName>
    <submittedName>
        <fullName evidence="4">Tripartite tricarboxylate transporter TctB family protein</fullName>
    </submittedName>
</protein>
<keyword evidence="6" id="KW-1185">Reference proteome</keyword>
<reference evidence="4 6" key="2">
    <citation type="submission" date="2016-08" db="EMBL/GenBank/DDBJ databases">
        <authorList>
            <person name="Varghese N."/>
            <person name="Submissions Spin"/>
        </authorList>
    </citation>
    <scope>NUCLEOTIDE SEQUENCE [LARGE SCALE GENOMIC DNA]</scope>
    <source>
        <strain evidence="4 6">HL-109</strain>
    </source>
</reference>
<keyword evidence="1" id="KW-1133">Transmembrane helix</keyword>
<name>A0A0P8BS91_9HYPH</name>
<feature type="domain" description="DUF1468" evidence="2">
    <location>
        <begin position="13"/>
        <end position="159"/>
    </location>
</feature>
<dbReference type="OrthoDB" id="7867848at2"/>
<dbReference type="STRING" id="1653334.GA0071312_3774"/>
<dbReference type="InterPro" id="IPR009936">
    <property type="entry name" value="DUF1468"/>
</dbReference>
<dbReference type="AlphaFoldDB" id="A0A0P8BS91"/>
<keyword evidence="1" id="KW-0812">Transmembrane</keyword>
<evidence type="ECO:0000313" key="4">
    <source>
        <dbReference type="EMBL" id="SCC82764.1"/>
    </source>
</evidence>
<feature type="transmembrane region" description="Helical" evidence="1">
    <location>
        <begin position="47"/>
        <end position="66"/>
    </location>
</feature>
<sequence length="164" mass="17335">MQLPRKLLRGDAVIGILLLAIAIWYGLEAQSFRPGRSGDPGAGMFPTLLALFLGVLSLWLIAGAALSPPEPQEQGGQETMRARVSARAGLVRALIAAGLSLAFVAVFETLGYVIATALYAGAISLLFRRDNLWVTLLAAIGAVGFMYLLFGVLLNARLPLGLLS</sequence>
<evidence type="ECO:0000313" key="3">
    <source>
        <dbReference type="EMBL" id="KPQ12561.1"/>
    </source>
</evidence>
<keyword evidence="1" id="KW-0472">Membrane</keyword>
<reference evidence="3 5" key="1">
    <citation type="submission" date="2015-09" db="EMBL/GenBank/DDBJ databases">
        <title>Identification and resolution of microdiversity through metagenomic sequencing of parallel consortia.</title>
        <authorList>
            <person name="Nelson W.C."/>
            <person name="Romine M.F."/>
            <person name="Lindemann S.R."/>
        </authorList>
    </citation>
    <scope>NUCLEOTIDE SEQUENCE [LARGE SCALE GENOMIC DNA]</scope>
    <source>
        <strain evidence="3">HL-109</strain>
    </source>
</reference>
<feature type="transmembrane region" description="Helical" evidence="1">
    <location>
        <begin position="7"/>
        <end position="27"/>
    </location>
</feature>
<accession>A0A0P8BS91</accession>
<dbReference type="Pfam" id="PF07331">
    <property type="entry name" value="TctB"/>
    <property type="match status" value="1"/>
</dbReference>
<comment type="caution">
    <text evidence="3">The sequence shown here is derived from an EMBL/GenBank/DDBJ whole genome shotgun (WGS) entry which is preliminary data.</text>
</comment>
<evidence type="ECO:0000259" key="2">
    <source>
        <dbReference type="Pfam" id="PF07331"/>
    </source>
</evidence>
<dbReference type="EMBL" id="LJSX01000001">
    <property type="protein sequence ID" value="KPQ12561.1"/>
    <property type="molecule type" value="Genomic_DNA"/>
</dbReference>
<feature type="transmembrane region" description="Helical" evidence="1">
    <location>
        <begin position="134"/>
        <end position="154"/>
    </location>
</feature>
<feature type="transmembrane region" description="Helical" evidence="1">
    <location>
        <begin position="86"/>
        <end position="104"/>
    </location>
</feature>